<reference evidence="2 3" key="1">
    <citation type="submission" date="2017-07" db="EMBL/GenBank/DDBJ databases">
        <title>Complete Genome Sequence of the cosmetic ferment Vitreoscilla filiformis (ATCC15551).</title>
        <authorList>
            <person name="Contreras S."/>
            <person name="Sagory-Zalkind P."/>
            <person name="Blanquart H."/>
            <person name="Iltis A."/>
            <person name="Morand S.C."/>
        </authorList>
    </citation>
    <scope>NUCLEOTIDE SEQUENCE [LARGE SCALE GENOMIC DNA]</scope>
    <source>
        <strain evidence="2 3">ATCC 15551</strain>
    </source>
</reference>
<dbReference type="Gene3D" id="3.90.25.10">
    <property type="entry name" value="UDP-galactose 4-epimerase, domain 1"/>
    <property type="match status" value="1"/>
</dbReference>
<dbReference type="Proteomes" id="UP000199729">
    <property type="component" value="Chromosome"/>
</dbReference>
<dbReference type="AlphaFoldDB" id="A0A221KIE0"/>
<dbReference type="KEGG" id="vff:VITFI_CDS3047"/>
<dbReference type="SUPFAM" id="SSF51735">
    <property type="entry name" value="NAD(P)-binding Rossmann-fold domains"/>
    <property type="match status" value="1"/>
</dbReference>
<name>A0A221KIE0_VITFI</name>
<gene>
    <name evidence="2" type="ORF">VITFI_CDS3047</name>
</gene>
<dbReference type="NCBIfam" id="TIGR02622">
    <property type="entry name" value="CDP_4_6_dhtase"/>
    <property type="match status" value="1"/>
</dbReference>
<evidence type="ECO:0000313" key="3">
    <source>
        <dbReference type="Proteomes" id="UP000199729"/>
    </source>
</evidence>
<evidence type="ECO:0000313" key="2">
    <source>
        <dbReference type="EMBL" id="ASM78824.1"/>
    </source>
</evidence>
<dbReference type="PANTHER" id="PTHR43000">
    <property type="entry name" value="DTDP-D-GLUCOSE 4,6-DEHYDRATASE-RELATED"/>
    <property type="match status" value="1"/>
</dbReference>
<proteinExistence type="predicted"/>
<sequence length="364" mass="39001">MPNAAAWQGRRVFLTGHTGFKGGWLAHWLHSLGAEVHGYALAPSTTPNLFEVAGVQAVCAGHTLADVRDAAAVNAALHAAQPDVVFHLAAQPLVRTSYHEPLGTFSTNVMGTAHVLEAARACSSVRAVVVVTTDKCYQEQPGWPWPYRETDPLGGHDPYSASKACTELVAASYRSAFQFTERGVGLATVRAGNVIGGGDWTPERLVPDLLAACSAGQVVTLRQPHAVRPWQHVLEPLAGYITLAERLLAEPARFARAWNFGPDAAQCQPVLALVQGLQALARADGIAVPEARIEAPPAALHEAAALRLDASQAQQQLGWQGRLTLPEALALSWRWHAAWRARADMACVTRRQIADYAAAQLPSL</sequence>
<dbReference type="InterPro" id="IPR036291">
    <property type="entry name" value="NAD(P)-bd_dom_sf"/>
</dbReference>
<keyword evidence="3" id="KW-1185">Reference proteome</keyword>
<dbReference type="Gene3D" id="3.40.50.720">
    <property type="entry name" value="NAD(P)-binding Rossmann-like Domain"/>
    <property type="match status" value="1"/>
</dbReference>
<dbReference type="InterPro" id="IPR013445">
    <property type="entry name" value="CDP_4_6_deHydtase"/>
</dbReference>
<evidence type="ECO:0000259" key="1">
    <source>
        <dbReference type="Pfam" id="PF16363"/>
    </source>
</evidence>
<dbReference type="InterPro" id="IPR016040">
    <property type="entry name" value="NAD(P)-bd_dom"/>
</dbReference>
<feature type="domain" description="NAD(P)-binding" evidence="1">
    <location>
        <begin position="14"/>
        <end position="328"/>
    </location>
</feature>
<protein>
    <submittedName>
        <fullName evidence="2">CDP-glucose 4,6-dehydratase</fullName>
    </submittedName>
</protein>
<accession>A0A221KIE0</accession>
<organism evidence="2 3">
    <name type="scientific">Vitreoscilla filiformis</name>
    <dbReference type="NCBI Taxonomy" id="63"/>
    <lineage>
        <taxon>Bacteria</taxon>
        <taxon>Pseudomonadati</taxon>
        <taxon>Pseudomonadota</taxon>
        <taxon>Betaproteobacteria</taxon>
        <taxon>Neisseriales</taxon>
        <taxon>Neisseriaceae</taxon>
        <taxon>Vitreoscilla</taxon>
    </lineage>
</organism>
<dbReference type="EMBL" id="CP022423">
    <property type="protein sequence ID" value="ASM78824.1"/>
    <property type="molecule type" value="Genomic_DNA"/>
</dbReference>
<dbReference type="Pfam" id="PF16363">
    <property type="entry name" value="GDP_Man_Dehyd"/>
    <property type="match status" value="1"/>
</dbReference>